<feature type="compositionally biased region" description="Polar residues" evidence="1">
    <location>
        <begin position="90"/>
        <end position="131"/>
    </location>
</feature>
<feature type="region of interest" description="Disordered" evidence="1">
    <location>
        <begin position="89"/>
        <end position="131"/>
    </location>
</feature>
<organism evidence="2 3">
    <name type="scientific">Nepenthes gracilis</name>
    <name type="common">Slender pitcher plant</name>
    <dbReference type="NCBI Taxonomy" id="150966"/>
    <lineage>
        <taxon>Eukaryota</taxon>
        <taxon>Viridiplantae</taxon>
        <taxon>Streptophyta</taxon>
        <taxon>Embryophyta</taxon>
        <taxon>Tracheophyta</taxon>
        <taxon>Spermatophyta</taxon>
        <taxon>Magnoliopsida</taxon>
        <taxon>eudicotyledons</taxon>
        <taxon>Gunneridae</taxon>
        <taxon>Pentapetalae</taxon>
        <taxon>Caryophyllales</taxon>
        <taxon>Nepenthaceae</taxon>
        <taxon>Nepenthes</taxon>
    </lineage>
</organism>
<evidence type="ECO:0000313" key="2">
    <source>
        <dbReference type="EMBL" id="GMH04743.1"/>
    </source>
</evidence>
<gene>
    <name evidence="2" type="ORF">Nepgr_006583</name>
</gene>
<dbReference type="AlphaFoldDB" id="A0AAD3S5B2"/>
<dbReference type="EMBL" id="BSYO01000005">
    <property type="protein sequence ID" value="GMH04743.1"/>
    <property type="molecule type" value="Genomic_DNA"/>
</dbReference>
<feature type="region of interest" description="Disordered" evidence="1">
    <location>
        <begin position="40"/>
        <end position="75"/>
    </location>
</feature>
<keyword evidence="3" id="KW-1185">Reference proteome</keyword>
<sequence>MQHYTHHIYQHRFQPARELHNAAAPKFNPKPRHVAILPEPKHMASTNAHSKRYNHRDGSLGRTEHPTSGASINHNNEVEIRQLRIWQPHSKISTTHGSGNFQASTWTKVASRSSKGNTSAQQNTRQKPTFQ</sequence>
<feature type="compositionally biased region" description="Basic and acidic residues" evidence="1">
    <location>
        <begin position="55"/>
        <end position="65"/>
    </location>
</feature>
<feature type="compositionally biased region" description="Polar residues" evidence="1">
    <location>
        <begin position="66"/>
        <end position="75"/>
    </location>
</feature>
<name>A0AAD3S5B2_NEPGR</name>
<dbReference type="Proteomes" id="UP001279734">
    <property type="component" value="Unassembled WGS sequence"/>
</dbReference>
<protein>
    <submittedName>
        <fullName evidence="2">Uncharacterized protein</fullName>
    </submittedName>
</protein>
<evidence type="ECO:0000256" key="1">
    <source>
        <dbReference type="SAM" id="MobiDB-lite"/>
    </source>
</evidence>
<accession>A0AAD3S5B2</accession>
<proteinExistence type="predicted"/>
<comment type="caution">
    <text evidence="2">The sequence shown here is derived from an EMBL/GenBank/DDBJ whole genome shotgun (WGS) entry which is preliminary data.</text>
</comment>
<evidence type="ECO:0000313" key="3">
    <source>
        <dbReference type="Proteomes" id="UP001279734"/>
    </source>
</evidence>
<reference evidence="2" key="1">
    <citation type="submission" date="2023-05" db="EMBL/GenBank/DDBJ databases">
        <title>Nepenthes gracilis genome sequencing.</title>
        <authorList>
            <person name="Fukushima K."/>
        </authorList>
    </citation>
    <scope>NUCLEOTIDE SEQUENCE</scope>
    <source>
        <strain evidence="2">SING2019-196</strain>
    </source>
</reference>